<dbReference type="PANTHER" id="PTHR21324">
    <property type="entry name" value="FASTING-INDUCIBLE INTEGRAL MEMBRANE PROTEIN TM6P1-RELATED"/>
    <property type="match status" value="1"/>
</dbReference>
<sequence length="284" mass="31456">MPRCGLAAVPVALVVIATLLLSITFSVSVARRDVAPFFPYISFLGSKPPESIVFSYLLYVSSLLVFASSFVRYRLVKLSSSDLSKHSRRLNIAGFILSVLASIGMSVVATVRITEVYSIHMLGAGLFFWPSTTYCILQTVLSYLMLTSQGNGTVCRLRLVLSILSSISIFTCLVSSIYAGIGWSRVQHHVNDKPHWQLEDGGYAAHLVSAFTELMMVSSFVLYFLTFIPEFYSVQLQVILISCDRNSSGCFADKFGIERCQNGQSYHLLSEEDSEEEMTVISNT</sequence>
<evidence type="ECO:0000256" key="4">
    <source>
        <dbReference type="ARBA" id="ARBA00022989"/>
    </source>
</evidence>
<evidence type="ECO:0000256" key="3">
    <source>
        <dbReference type="ARBA" id="ARBA00022692"/>
    </source>
</evidence>
<dbReference type="GeneID" id="110978516"/>
<organism evidence="8 9">
    <name type="scientific">Acanthaster planci</name>
    <name type="common">Crown-of-thorns starfish</name>
    <dbReference type="NCBI Taxonomy" id="133434"/>
    <lineage>
        <taxon>Eukaryota</taxon>
        <taxon>Metazoa</taxon>
        <taxon>Echinodermata</taxon>
        <taxon>Eleutherozoa</taxon>
        <taxon>Asterozoa</taxon>
        <taxon>Asteroidea</taxon>
        <taxon>Valvatacea</taxon>
        <taxon>Valvatida</taxon>
        <taxon>Acanthasteridae</taxon>
        <taxon>Acanthaster</taxon>
    </lineage>
</organism>
<evidence type="ECO:0000256" key="2">
    <source>
        <dbReference type="ARBA" id="ARBA00006565"/>
    </source>
</evidence>
<dbReference type="Pfam" id="PF10277">
    <property type="entry name" value="Frag1"/>
    <property type="match status" value="1"/>
</dbReference>
<dbReference type="PANTHER" id="PTHR21324:SF2">
    <property type="entry name" value="EG:22E5.9 PROTEIN"/>
    <property type="match status" value="1"/>
</dbReference>
<dbReference type="RefSeq" id="XP_022089265.1">
    <property type="nucleotide sequence ID" value="XM_022233573.1"/>
</dbReference>
<feature type="transmembrane region" description="Helical" evidence="6">
    <location>
        <begin position="203"/>
        <end position="225"/>
    </location>
</feature>
<protein>
    <submittedName>
        <fullName evidence="9">DNA damage-regulated autophagy modulator protein 1-like</fullName>
    </submittedName>
</protein>
<keyword evidence="3 6" id="KW-0812">Transmembrane</keyword>
<dbReference type="OrthoDB" id="191706at2759"/>
<dbReference type="Proteomes" id="UP000694845">
    <property type="component" value="Unplaced"/>
</dbReference>
<feature type="domain" description="CWH43-like N-terminal" evidence="7">
    <location>
        <begin position="7"/>
        <end position="233"/>
    </location>
</feature>
<feature type="transmembrane region" description="Helical" evidence="6">
    <location>
        <begin position="92"/>
        <end position="114"/>
    </location>
</feature>
<proteinExistence type="inferred from homology"/>
<keyword evidence="5 6" id="KW-0472">Membrane</keyword>
<dbReference type="AlphaFoldDB" id="A0A8B7YA68"/>
<dbReference type="GO" id="GO:0012505">
    <property type="term" value="C:endomembrane system"/>
    <property type="evidence" value="ECO:0007669"/>
    <property type="project" value="UniProtKB-SubCell"/>
</dbReference>
<reference evidence="9" key="1">
    <citation type="submission" date="2025-08" db="UniProtKB">
        <authorList>
            <consortium name="RefSeq"/>
        </authorList>
    </citation>
    <scope>IDENTIFICATION</scope>
</reference>
<name>A0A8B7YA68_ACAPL</name>
<evidence type="ECO:0000256" key="1">
    <source>
        <dbReference type="ARBA" id="ARBA00004127"/>
    </source>
</evidence>
<dbReference type="InterPro" id="IPR050911">
    <property type="entry name" value="DRAM/TMEM150_Autophagy_Mod"/>
</dbReference>
<keyword evidence="8" id="KW-1185">Reference proteome</keyword>
<keyword evidence="4 6" id="KW-1133">Transmembrane helix</keyword>
<evidence type="ECO:0000259" key="7">
    <source>
        <dbReference type="Pfam" id="PF10277"/>
    </source>
</evidence>
<feature type="transmembrane region" description="Helical" evidence="6">
    <location>
        <begin position="126"/>
        <end position="147"/>
    </location>
</feature>
<gene>
    <name evidence="9" type="primary">LOC110978516</name>
</gene>
<evidence type="ECO:0000313" key="8">
    <source>
        <dbReference type="Proteomes" id="UP000694845"/>
    </source>
</evidence>
<dbReference type="InterPro" id="IPR019402">
    <property type="entry name" value="CWH43_N"/>
</dbReference>
<accession>A0A8B7YA68</accession>
<comment type="similarity">
    <text evidence="2">Belongs to the DRAM/TMEM150 family.</text>
</comment>
<dbReference type="OMA" id="QVMQTVI"/>
<comment type="subcellular location">
    <subcellularLocation>
        <location evidence="1">Endomembrane system</location>
        <topology evidence="1">Multi-pass membrane protein</topology>
    </subcellularLocation>
</comment>
<feature type="transmembrane region" description="Helical" evidence="6">
    <location>
        <begin position="51"/>
        <end position="71"/>
    </location>
</feature>
<dbReference type="KEGG" id="aplc:110978516"/>
<evidence type="ECO:0000256" key="6">
    <source>
        <dbReference type="SAM" id="Phobius"/>
    </source>
</evidence>
<evidence type="ECO:0000313" key="9">
    <source>
        <dbReference type="RefSeq" id="XP_022089265.1"/>
    </source>
</evidence>
<feature type="transmembrane region" description="Helical" evidence="6">
    <location>
        <begin position="159"/>
        <end position="183"/>
    </location>
</feature>
<evidence type="ECO:0000256" key="5">
    <source>
        <dbReference type="ARBA" id="ARBA00023136"/>
    </source>
</evidence>